<name>A0ABV0X5E1_9TELE</name>
<gene>
    <name evidence="1" type="ORF">XENORESO_014577</name>
</gene>
<reference evidence="1 2" key="1">
    <citation type="submission" date="2021-06" db="EMBL/GenBank/DDBJ databases">
        <authorList>
            <person name="Palmer J.M."/>
        </authorList>
    </citation>
    <scope>NUCLEOTIDE SEQUENCE [LARGE SCALE GENOMIC DNA]</scope>
    <source>
        <strain evidence="1 2">XR_2019</strain>
        <tissue evidence="1">Muscle</tissue>
    </source>
</reference>
<keyword evidence="2" id="KW-1185">Reference proteome</keyword>
<dbReference type="EMBL" id="JAHRIM010090543">
    <property type="protein sequence ID" value="MEQ2276919.1"/>
    <property type="molecule type" value="Genomic_DNA"/>
</dbReference>
<proteinExistence type="predicted"/>
<evidence type="ECO:0000313" key="2">
    <source>
        <dbReference type="Proteomes" id="UP001444071"/>
    </source>
</evidence>
<evidence type="ECO:0000313" key="1">
    <source>
        <dbReference type="EMBL" id="MEQ2276919.1"/>
    </source>
</evidence>
<accession>A0ABV0X5E1</accession>
<protein>
    <submittedName>
        <fullName evidence="1">Uncharacterized protein</fullName>
    </submittedName>
</protein>
<organism evidence="1 2">
    <name type="scientific">Xenotaenia resolanae</name>
    <dbReference type="NCBI Taxonomy" id="208358"/>
    <lineage>
        <taxon>Eukaryota</taxon>
        <taxon>Metazoa</taxon>
        <taxon>Chordata</taxon>
        <taxon>Craniata</taxon>
        <taxon>Vertebrata</taxon>
        <taxon>Euteleostomi</taxon>
        <taxon>Actinopterygii</taxon>
        <taxon>Neopterygii</taxon>
        <taxon>Teleostei</taxon>
        <taxon>Neoteleostei</taxon>
        <taxon>Acanthomorphata</taxon>
        <taxon>Ovalentaria</taxon>
        <taxon>Atherinomorphae</taxon>
        <taxon>Cyprinodontiformes</taxon>
        <taxon>Goodeidae</taxon>
        <taxon>Xenotaenia</taxon>
    </lineage>
</organism>
<dbReference type="Proteomes" id="UP001444071">
    <property type="component" value="Unassembled WGS sequence"/>
</dbReference>
<sequence>MEQWLTSPGWVSLSEHLKYCRPLLLQFRLVVRDQCKNVIQRRSPRKKFTADQKEQGLFDICQISRSPKPLIKCYGLTCQNVLEDMSFVGFGEKQQNVVVWSCFAP</sequence>
<comment type="caution">
    <text evidence="1">The sequence shown here is derived from an EMBL/GenBank/DDBJ whole genome shotgun (WGS) entry which is preliminary data.</text>
</comment>